<dbReference type="SUPFAM" id="SSF103481">
    <property type="entry name" value="Multidrug resistance efflux transporter EmrE"/>
    <property type="match status" value="2"/>
</dbReference>
<keyword evidence="1" id="KW-0812">Transmembrane</keyword>
<keyword evidence="4" id="KW-1185">Reference proteome</keyword>
<dbReference type="PANTHER" id="PTHR22911">
    <property type="entry name" value="ACYL-MALONYL CONDENSING ENZYME-RELATED"/>
    <property type="match status" value="1"/>
</dbReference>
<dbReference type="GeneID" id="85197808"/>
<evidence type="ECO:0000313" key="3">
    <source>
        <dbReference type="EMBL" id="WNY29126.1"/>
    </source>
</evidence>
<sequence length="356" mass="38439">MVENVVSLDEIRAKERSRKFKYGYMWALFCAVFWGIWYLPGTAIWVLNPFDDMSVAISATHGDSMSLVVVAVLITALNALTCVIALLVWNTVLGKHKLKELKRTIFDFKKCSKWFFLAGICGMMAVFGSYLAMGFIGAAFSAVAGLLYPVVGATVSRLWYGEKISKRAAAGIIVIVAGGISIYAGGLVAEMASGSDNIQWIGYLGGLMAALCWGLEGAVAGKGLDLAEPDSALTIRFIAEAGYWWIIVIPVLSLLGFPMITYALQIFDPLVLVVLMFAGITFGFCYVTWYKSFPLIGVGRGQGIGNLYGLCAVIFVFLFFGTSPGWAIIIGGILCVIGSLLMFTESTDGMTSLRGE</sequence>
<accession>A0AA96VAZ5</accession>
<gene>
    <name evidence="3" type="ORF">MmiEs2_13420</name>
</gene>
<dbReference type="GO" id="GO:0016020">
    <property type="term" value="C:membrane"/>
    <property type="evidence" value="ECO:0007669"/>
    <property type="project" value="InterPro"/>
</dbReference>
<protein>
    <recommendedName>
        <fullName evidence="2">EamA domain-containing protein</fullName>
    </recommendedName>
</protein>
<proteinExistence type="predicted"/>
<dbReference type="Pfam" id="PF00892">
    <property type="entry name" value="EamA"/>
    <property type="match status" value="2"/>
</dbReference>
<dbReference type="AlphaFoldDB" id="A0AA96VAZ5"/>
<feature type="domain" description="EamA" evidence="2">
    <location>
        <begin position="201"/>
        <end position="343"/>
    </location>
</feature>
<feature type="transmembrane region" description="Helical" evidence="1">
    <location>
        <begin position="67"/>
        <end position="93"/>
    </location>
</feature>
<reference evidence="3 4" key="1">
    <citation type="submission" date="2023-07" db="EMBL/GenBank/DDBJ databases">
        <title>Closed genome sequence of Methanimicrococcus sp. Es2.</title>
        <authorList>
            <person name="Protasov E."/>
            <person name="Platt K."/>
            <person name="Reeh H."/>
            <person name="Poehlein A."/>
            <person name="Daniel R."/>
            <person name="Brune A."/>
        </authorList>
    </citation>
    <scope>NUCLEOTIDE SEQUENCE [LARGE SCALE GENOMIC DNA]</scope>
    <source>
        <strain evidence="3 4">Es2</strain>
    </source>
</reference>
<feature type="transmembrane region" description="Helical" evidence="1">
    <location>
        <begin position="22"/>
        <end position="47"/>
    </location>
</feature>
<keyword evidence="1" id="KW-1133">Transmembrane helix</keyword>
<dbReference type="PANTHER" id="PTHR22911:SF137">
    <property type="entry name" value="SOLUTE CARRIER FAMILY 35 MEMBER G2-RELATED"/>
    <property type="match status" value="1"/>
</dbReference>
<dbReference type="EMBL" id="CP131062">
    <property type="protein sequence ID" value="WNY29126.1"/>
    <property type="molecule type" value="Genomic_DNA"/>
</dbReference>
<feature type="transmembrane region" description="Helical" evidence="1">
    <location>
        <begin position="242"/>
        <end position="264"/>
    </location>
</feature>
<dbReference type="Proteomes" id="UP001302662">
    <property type="component" value="Chromosome"/>
</dbReference>
<keyword evidence="1" id="KW-0472">Membrane</keyword>
<feature type="domain" description="EamA" evidence="2">
    <location>
        <begin position="64"/>
        <end position="180"/>
    </location>
</feature>
<feature type="transmembrane region" description="Helical" evidence="1">
    <location>
        <begin position="270"/>
        <end position="289"/>
    </location>
</feature>
<name>A0AA96VAZ5_9EURY</name>
<evidence type="ECO:0000313" key="4">
    <source>
        <dbReference type="Proteomes" id="UP001302662"/>
    </source>
</evidence>
<evidence type="ECO:0000259" key="2">
    <source>
        <dbReference type="Pfam" id="PF00892"/>
    </source>
</evidence>
<dbReference type="KEGG" id="mees:MmiEs2_13420"/>
<feature type="transmembrane region" description="Helical" evidence="1">
    <location>
        <begin position="326"/>
        <end position="344"/>
    </location>
</feature>
<feature type="transmembrane region" description="Helical" evidence="1">
    <location>
        <begin position="168"/>
        <end position="188"/>
    </location>
</feature>
<dbReference type="RefSeq" id="WP_420891221.1">
    <property type="nucleotide sequence ID" value="NZ_CP131062.1"/>
</dbReference>
<feature type="transmembrane region" description="Helical" evidence="1">
    <location>
        <begin position="114"/>
        <end position="132"/>
    </location>
</feature>
<feature type="transmembrane region" description="Helical" evidence="1">
    <location>
        <begin position="200"/>
        <end position="221"/>
    </location>
</feature>
<organism evidence="3 4">
    <name type="scientific">Methanimicrococcus stummii</name>
    <dbReference type="NCBI Taxonomy" id="3028294"/>
    <lineage>
        <taxon>Archaea</taxon>
        <taxon>Methanobacteriati</taxon>
        <taxon>Methanobacteriota</taxon>
        <taxon>Stenosarchaea group</taxon>
        <taxon>Methanomicrobia</taxon>
        <taxon>Methanosarcinales</taxon>
        <taxon>Methanosarcinaceae</taxon>
        <taxon>Methanimicrococcus</taxon>
    </lineage>
</organism>
<evidence type="ECO:0000256" key="1">
    <source>
        <dbReference type="SAM" id="Phobius"/>
    </source>
</evidence>
<dbReference type="InterPro" id="IPR000620">
    <property type="entry name" value="EamA_dom"/>
</dbReference>
<feature type="transmembrane region" description="Helical" evidence="1">
    <location>
        <begin position="138"/>
        <end position="156"/>
    </location>
</feature>
<feature type="transmembrane region" description="Helical" evidence="1">
    <location>
        <begin position="301"/>
        <end position="320"/>
    </location>
</feature>
<dbReference type="InterPro" id="IPR037185">
    <property type="entry name" value="EmrE-like"/>
</dbReference>